<keyword evidence="9" id="KW-1185">Reference proteome</keyword>
<feature type="transmembrane region" description="Helical" evidence="7">
    <location>
        <begin position="373"/>
        <end position="394"/>
    </location>
</feature>
<feature type="transmembrane region" description="Helical" evidence="7">
    <location>
        <begin position="114"/>
        <end position="135"/>
    </location>
</feature>
<evidence type="ECO:0000256" key="3">
    <source>
        <dbReference type="ARBA" id="ARBA00022475"/>
    </source>
</evidence>
<dbReference type="CDD" id="cd13127">
    <property type="entry name" value="MATE_tuaB_like"/>
    <property type="match status" value="1"/>
</dbReference>
<comment type="caution">
    <text evidence="8">The sequence shown here is derived from an EMBL/GenBank/DDBJ whole genome shotgun (WGS) entry which is preliminary data.</text>
</comment>
<dbReference type="PANTHER" id="PTHR30250:SF10">
    <property type="entry name" value="LIPOPOLYSACCHARIDE BIOSYNTHESIS PROTEIN WZXC"/>
    <property type="match status" value="1"/>
</dbReference>
<evidence type="ECO:0000313" key="8">
    <source>
        <dbReference type="EMBL" id="MCL6275548.1"/>
    </source>
</evidence>
<evidence type="ECO:0000256" key="5">
    <source>
        <dbReference type="ARBA" id="ARBA00022989"/>
    </source>
</evidence>
<keyword evidence="3" id="KW-1003">Cell membrane</keyword>
<reference evidence="8 9" key="1">
    <citation type="submission" date="2022-05" db="EMBL/GenBank/DDBJ databases">
        <authorList>
            <person name="Park J.-S."/>
        </authorList>
    </citation>
    <scope>NUCLEOTIDE SEQUENCE [LARGE SCALE GENOMIC DNA]</scope>
    <source>
        <strain evidence="8 9">2012CJ35-5</strain>
    </source>
</reference>
<feature type="transmembrane region" description="Helical" evidence="7">
    <location>
        <begin position="318"/>
        <end position="340"/>
    </location>
</feature>
<evidence type="ECO:0000256" key="2">
    <source>
        <dbReference type="ARBA" id="ARBA00007430"/>
    </source>
</evidence>
<dbReference type="InterPro" id="IPR050833">
    <property type="entry name" value="Poly_Biosynth_Transport"/>
</dbReference>
<feature type="transmembrane region" description="Helical" evidence="7">
    <location>
        <begin position="212"/>
        <end position="231"/>
    </location>
</feature>
<organism evidence="8 9">
    <name type="scientific">Flagellimonas spongiicola</name>
    <dbReference type="NCBI Taxonomy" id="2942208"/>
    <lineage>
        <taxon>Bacteria</taxon>
        <taxon>Pseudomonadati</taxon>
        <taxon>Bacteroidota</taxon>
        <taxon>Flavobacteriia</taxon>
        <taxon>Flavobacteriales</taxon>
        <taxon>Flavobacteriaceae</taxon>
        <taxon>Flagellimonas</taxon>
    </lineage>
</organism>
<dbReference type="Proteomes" id="UP001203607">
    <property type="component" value="Unassembled WGS sequence"/>
</dbReference>
<feature type="transmembrane region" description="Helical" evidence="7">
    <location>
        <begin position="12"/>
        <end position="37"/>
    </location>
</feature>
<dbReference type="PANTHER" id="PTHR30250">
    <property type="entry name" value="PST FAMILY PREDICTED COLANIC ACID TRANSPORTER"/>
    <property type="match status" value="1"/>
</dbReference>
<keyword evidence="6 7" id="KW-0472">Membrane</keyword>
<dbReference type="RefSeq" id="WP_249658730.1">
    <property type="nucleotide sequence ID" value="NZ_JAMFMA010000004.1"/>
</dbReference>
<accession>A0ABT0PYL6</accession>
<name>A0ABT0PYL6_9FLAO</name>
<evidence type="ECO:0000256" key="4">
    <source>
        <dbReference type="ARBA" id="ARBA00022692"/>
    </source>
</evidence>
<feature type="transmembrane region" description="Helical" evidence="7">
    <location>
        <begin position="439"/>
        <end position="460"/>
    </location>
</feature>
<dbReference type="Pfam" id="PF13440">
    <property type="entry name" value="Polysacc_synt_3"/>
    <property type="match status" value="1"/>
</dbReference>
<comment type="subcellular location">
    <subcellularLocation>
        <location evidence="1">Cell membrane</location>
        <topology evidence="1">Multi-pass membrane protein</topology>
    </subcellularLocation>
</comment>
<evidence type="ECO:0000256" key="1">
    <source>
        <dbReference type="ARBA" id="ARBA00004651"/>
    </source>
</evidence>
<feature type="transmembrane region" description="Helical" evidence="7">
    <location>
        <begin position="147"/>
        <end position="164"/>
    </location>
</feature>
<feature type="transmembrane region" description="Helical" evidence="7">
    <location>
        <begin position="415"/>
        <end position="433"/>
    </location>
</feature>
<evidence type="ECO:0000256" key="6">
    <source>
        <dbReference type="ARBA" id="ARBA00023136"/>
    </source>
</evidence>
<dbReference type="EMBL" id="JAMFMA010000004">
    <property type="protein sequence ID" value="MCL6275548.1"/>
    <property type="molecule type" value="Genomic_DNA"/>
</dbReference>
<gene>
    <name evidence="8" type="ORF">M3P19_16150</name>
</gene>
<proteinExistence type="inferred from homology"/>
<feature type="transmembrane region" description="Helical" evidence="7">
    <location>
        <begin position="43"/>
        <end position="67"/>
    </location>
</feature>
<protein>
    <submittedName>
        <fullName evidence="8">Lipopolysaccharide biosynthesis protein</fullName>
    </submittedName>
</protein>
<feature type="transmembrane region" description="Helical" evidence="7">
    <location>
        <begin position="79"/>
        <end position="102"/>
    </location>
</feature>
<evidence type="ECO:0000256" key="7">
    <source>
        <dbReference type="SAM" id="Phobius"/>
    </source>
</evidence>
<comment type="similarity">
    <text evidence="2">Belongs to the polysaccharide synthase family.</text>
</comment>
<evidence type="ECO:0000313" key="9">
    <source>
        <dbReference type="Proteomes" id="UP001203607"/>
    </source>
</evidence>
<sequence>MSLAKRMFNGIAWSAIEQFSVDILHFVLGIVLARILAPEEYGVIGILLIFIAISDIFIDSGFGAALVQKQNRTEDDKSTVFWFSLLVSFFCYAVLFISAPFVAQFFDIPELEELLKVLALILIINASFTVPDIIFSIALDFKTLAKVSFGATLISGVTAIVLAYSGYGVWALVFQSLIRSSLNAIFTWILVKWKPNWVFSWTSLKSLFKYGSNLLISSLISTTVNHFYGLVIGKVMGPKDLGIYSRGTNFADTAYGALDGVLDSVIFPALSTIQDQKENLIAYTRKIIKATALLIVPLFLLLAILAEPIIRLLLTEKWLPAVPIMQIFCIARMITIISGVNENLLYVIGRTDLVLRQQLLKIGVRVLLLLVSFQYGILFIAIAELIATTIHFFINTYYPGKIMGYGPIKQIKDMLKILSIGLVMALATYYLRLLFLSDIVNILVTGLVGLIIYIAGLRWLKIQEYDELVALTKGFFKNSEVKQ</sequence>
<keyword evidence="4 7" id="KW-0812">Transmembrane</keyword>
<feature type="transmembrane region" description="Helical" evidence="7">
    <location>
        <begin position="287"/>
        <end position="306"/>
    </location>
</feature>
<keyword evidence="5 7" id="KW-1133">Transmembrane helix</keyword>